<dbReference type="EMBL" id="VWNA01000001">
    <property type="protein sequence ID" value="MQT12744.1"/>
    <property type="molecule type" value="Genomic_DNA"/>
</dbReference>
<keyword evidence="9" id="KW-0966">Cell projection</keyword>
<evidence type="ECO:0000256" key="6">
    <source>
        <dbReference type="ARBA" id="ARBA00023143"/>
    </source>
</evidence>
<keyword evidence="10" id="KW-1185">Reference proteome</keyword>
<dbReference type="NCBIfam" id="TIGR02492">
    <property type="entry name" value="flgK_ends"/>
    <property type="match status" value="1"/>
</dbReference>
<accession>A0A6A7Y190</accession>
<dbReference type="RefSeq" id="WP_153479976.1">
    <property type="nucleotide sequence ID" value="NZ_VWNA01000001.1"/>
</dbReference>
<dbReference type="InterPro" id="IPR002371">
    <property type="entry name" value="FlgK"/>
</dbReference>
<dbReference type="Pfam" id="PF22638">
    <property type="entry name" value="FlgK_D1"/>
    <property type="match status" value="1"/>
</dbReference>
<gene>
    <name evidence="9" type="primary">flgK</name>
    <name evidence="9" type="ORF">F0357_08790</name>
</gene>
<reference evidence="9 10" key="1">
    <citation type="submission" date="2019-09" db="EMBL/GenBank/DDBJ databases">
        <title>Segnochrobactrum spirostomi gen. nov., sp. nov., isolated from the ciliate Spirostomum cf. yagiui and description of a novel family, Segnochrobactraceae fam. nov. within the order Rhizobiales of the class Alphaproteobacteria.</title>
        <authorList>
            <person name="Akter S."/>
            <person name="Shazib S.U.A."/>
            <person name="Shin M.K."/>
        </authorList>
    </citation>
    <scope>NUCLEOTIDE SEQUENCE [LARGE SCALE GENOMIC DNA]</scope>
    <source>
        <strain evidence="9 10">Sp-1</strain>
    </source>
</reference>
<proteinExistence type="inferred from homology"/>
<comment type="similarity">
    <text evidence="3">Belongs to the flagella basal body rod proteins family.</text>
</comment>
<protein>
    <recommendedName>
        <fullName evidence="4">Flagellar hook-associated protein 1</fullName>
    </recommendedName>
</protein>
<evidence type="ECO:0000256" key="1">
    <source>
        <dbReference type="ARBA" id="ARBA00004365"/>
    </source>
</evidence>
<dbReference type="Proteomes" id="UP000332515">
    <property type="component" value="Unassembled WGS sequence"/>
</dbReference>
<comment type="subcellular location">
    <subcellularLocation>
        <location evidence="1">Bacterial flagellum</location>
    </subcellularLocation>
    <subcellularLocation>
        <location evidence="2">Secreted</location>
    </subcellularLocation>
</comment>
<keyword evidence="6" id="KW-0975">Bacterial flagellum</keyword>
<comment type="caution">
    <text evidence="9">The sequence shown here is derived from an EMBL/GenBank/DDBJ whole genome shotgun (WGS) entry which is preliminary data.</text>
</comment>
<dbReference type="GO" id="GO:0005198">
    <property type="term" value="F:structural molecule activity"/>
    <property type="evidence" value="ECO:0007669"/>
    <property type="project" value="InterPro"/>
</dbReference>
<feature type="domain" description="Flagellar basal-body/hook protein C-terminal" evidence="7">
    <location>
        <begin position="443"/>
        <end position="481"/>
    </location>
</feature>
<dbReference type="InterPro" id="IPR010930">
    <property type="entry name" value="Flg_bb/hook_C_dom"/>
</dbReference>
<keyword evidence="5" id="KW-0964">Secreted</keyword>
<evidence type="ECO:0000256" key="4">
    <source>
        <dbReference type="ARBA" id="ARBA00016244"/>
    </source>
</evidence>
<sequence length="483" mass="49503">MSLSAALNTARSSLQSTSTQISVAGRNVAGASDPSYSRKIATTVPTDGGVRTVVTRATDPELYTRMLGATSDAAKAKSTLSGLDQLYDTIGDTQDDTSPGAKIGKLLSSLSTLADQPDQPALATQLVAEAKNVVTTLNEATKSVQGIRGDADSQMASAVGSVNDLLQQFQKLNQQIVAGTAKGADVTDQLDQRDGVLSKLSEQMGITVLSRANNDMAVYTDSGVTLFDQSARTVSFSATTPLTAGATGNAVYVGGVPVTGPGASMALKSGAIAGLATLRDTVLPTYQNQLDEMARTLISGFSEADQSGAGGPKLAGLFTNGTDSTVPGGLTVGLAGTISVNSKVDPQKGGNAQLLRDGGINGTAYTYNTSGASGYADRLRGTVDALNAKHTFDAGTGLPTSVTLSEFGSNSVGWVASTRKAATSDDTYQSALLTRASDALSNATGVNMDDEYANQLQLEKSFAASSKLISIIDKMYETLLGIG</sequence>
<name>A0A6A7Y190_9HYPH</name>
<dbReference type="AlphaFoldDB" id="A0A6A7Y190"/>
<dbReference type="GO" id="GO:0044780">
    <property type="term" value="P:bacterial-type flagellum assembly"/>
    <property type="evidence" value="ECO:0007669"/>
    <property type="project" value="InterPro"/>
</dbReference>
<evidence type="ECO:0000256" key="3">
    <source>
        <dbReference type="ARBA" id="ARBA00009677"/>
    </source>
</evidence>
<organism evidence="9 10">
    <name type="scientific">Segnochrobactrum spirostomi</name>
    <dbReference type="NCBI Taxonomy" id="2608987"/>
    <lineage>
        <taxon>Bacteria</taxon>
        <taxon>Pseudomonadati</taxon>
        <taxon>Pseudomonadota</taxon>
        <taxon>Alphaproteobacteria</taxon>
        <taxon>Hyphomicrobiales</taxon>
        <taxon>Segnochrobactraceae</taxon>
        <taxon>Segnochrobactrum</taxon>
    </lineage>
</organism>
<dbReference type="Pfam" id="PF06429">
    <property type="entry name" value="Flg_bbr_C"/>
    <property type="match status" value="1"/>
</dbReference>
<dbReference type="GO" id="GO:0009424">
    <property type="term" value="C:bacterial-type flagellum hook"/>
    <property type="evidence" value="ECO:0007669"/>
    <property type="project" value="InterPro"/>
</dbReference>
<keyword evidence="9" id="KW-0282">Flagellum</keyword>
<evidence type="ECO:0000313" key="9">
    <source>
        <dbReference type="EMBL" id="MQT12744.1"/>
    </source>
</evidence>
<evidence type="ECO:0000259" key="8">
    <source>
        <dbReference type="Pfam" id="PF22638"/>
    </source>
</evidence>
<dbReference type="PANTHER" id="PTHR30033">
    <property type="entry name" value="FLAGELLAR HOOK-ASSOCIATED PROTEIN 1"/>
    <property type="match status" value="1"/>
</dbReference>
<dbReference type="InterPro" id="IPR053927">
    <property type="entry name" value="FlgK_helical"/>
</dbReference>
<dbReference type="GO" id="GO:0005576">
    <property type="term" value="C:extracellular region"/>
    <property type="evidence" value="ECO:0007669"/>
    <property type="project" value="UniProtKB-SubCell"/>
</dbReference>
<feature type="domain" description="Flagellar hook-associated protein FlgK helical" evidence="8">
    <location>
        <begin position="85"/>
        <end position="309"/>
    </location>
</feature>
<evidence type="ECO:0000313" key="10">
    <source>
        <dbReference type="Proteomes" id="UP000332515"/>
    </source>
</evidence>
<evidence type="ECO:0000256" key="2">
    <source>
        <dbReference type="ARBA" id="ARBA00004613"/>
    </source>
</evidence>
<dbReference type="PANTHER" id="PTHR30033:SF1">
    <property type="entry name" value="FLAGELLAR HOOK-ASSOCIATED PROTEIN 1"/>
    <property type="match status" value="1"/>
</dbReference>
<dbReference type="SUPFAM" id="SSF64518">
    <property type="entry name" value="Phase 1 flagellin"/>
    <property type="match status" value="1"/>
</dbReference>
<evidence type="ECO:0000256" key="5">
    <source>
        <dbReference type="ARBA" id="ARBA00022525"/>
    </source>
</evidence>
<evidence type="ECO:0000259" key="7">
    <source>
        <dbReference type="Pfam" id="PF06429"/>
    </source>
</evidence>
<keyword evidence="9" id="KW-0969">Cilium</keyword>